<feature type="transmembrane region" description="Helical" evidence="1">
    <location>
        <begin position="45"/>
        <end position="63"/>
    </location>
</feature>
<proteinExistence type="predicted"/>
<comment type="caution">
    <text evidence="2">The sequence shown here is derived from an EMBL/GenBank/DDBJ whole genome shotgun (WGS) entry which is preliminary data.</text>
</comment>
<keyword evidence="1" id="KW-0812">Transmembrane</keyword>
<dbReference type="AlphaFoldDB" id="A0A1H0EZS6"/>
<sequence>MNTDHFDDIEQMLKPQCEFKASESLKQNVMAKARQEFRPHRTIRLWPWVAAACVAGFLMLYFMPPETAPRDAALHARLVKAYQTDRQQTAYVRTSDFESFDAIEHRMKSRGEQIKEEIENLRTYKMIE</sequence>
<organism evidence="2 3">
    <name type="scientific">Prevotella communis</name>
    <dbReference type="NCBI Taxonomy" id="2913614"/>
    <lineage>
        <taxon>Bacteria</taxon>
        <taxon>Pseudomonadati</taxon>
        <taxon>Bacteroidota</taxon>
        <taxon>Bacteroidia</taxon>
        <taxon>Bacteroidales</taxon>
        <taxon>Prevotellaceae</taxon>
        <taxon>Prevotella</taxon>
    </lineage>
</organism>
<dbReference type="RefSeq" id="WP_091852449.1">
    <property type="nucleotide sequence ID" value="NZ_FNIW01000004.1"/>
</dbReference>
<keyword evidence="1" id="KW-1133">Transmembrane helix</keyword>
<name>A0A1H0EZS6_9BACT</name>
<evidence type="ECO:0000313" key="2">
    <source>
        <dbReference type="EMBL" id="SDN87786.1"/>
    </source>
</evidence>
<dbReference type="Proteomes" id="UP000199134">
    <property type="component" value="Unassembled WGS sequence"/>
</dbReference>
<protein>
    <submittedName>
        <fullName evidence="2">Uncharacterized protein</fullName>
    </submittedName>
</protein>
<evidence type="ECO:0000256" key="1">
    <source>
        <dbReference type="SAM" id="Phobius"/>
    </source>
</evidence>
<gene>
    <name evidence="2" type="ORF">SAMN04487900_104132</name>
</gene>
<keyword evidence="1" id="KW-0472">Membrane</keyword>
<accession>A0A1H0EZS6</accession>
<evidence type="ECO:0000313" key="3">
    <source>
        <dbReference type="Proteomes" id="UP000199134"/>
    </source>
</evidence>
<reference evidence="3" key="1">
    <citation type="submission" date="2016-10" db="EMBL/GenBank/DDBJ databases">
        <authorList>
            <person name="de Groot N.N."/>
        </authorList>
    </citation>
    <scope>NUCLEOTIDE SEQUENCE [LARGE SCALE GENOMIC DNA]</scope>
    <source>
        <strain evidence="3">BP1-145</strain>
    </source>
</reference>
<dbReference type="EMBL" id="FNIW01000004">
    <property type="protein sequence ID" value="SDN87786.1"/>
    <property type="molecule type" value="Genomic_DNA"/>
</dbReference>
<dbReference type="OrthoDB" id="9884231at2"/>